<dbReference type="AlphaFoldDB" id="A0A3B1DHI8"/>
<accession>A0A3B1DHI8</accession>
<dbReference type="EMBL" id="UOGI01000303">
    <property type="protein sequence ID" value="VAX34360.1"/>
    <property type="molecule type" value="Genomic_DNA"/>
</dbReference>
<gene>
    <name evidence="1" type="ORF">MNBD_NITROSPIRAE03-1234</name>
</gene>
<proteinExistence type="predicted"/>
<protein>
    <recommendedName>
        <fullName evidence="2">GIY-YIG domain-containing protein</fullName>
    </recommendedName>
</protein>
<name>A0A3B1DHI8_9ZZZZ</name>
<organism evidence="1">
    <name type="scientific">hydrothermal vent metagenome</name>
    <dbReference type="NCBI Taxonomy" id="652676"/>
    <lineage>
        <taxon>unclassified sequences</taxon>
        <taxon>metagenomes</taxon>
        <taxon>ecological metagenomes</taxon>
    </lineage>
</organism>
<evidence type="ECO:0000313" key="1">
    <source>
        <dbReference type="EMBL" id="VAX34360.1"/>
    </source>
</evidence>
<sequence length="137" mass="15820">MEVNVYWEYTGHEEESIDYTRVLYAYLSRTSKKIQYIGKADYCSVSERMKGKHKESVFKYIQDELRLTEIFCIVGVLAIPEGRKYSSELLSDVESLLIKELQPSANIQSKGSRISRPGLVVNCLGDWPCKTDTFYDE</sequence>
<evidence type="ECO:0008006" key="2">
    <source>
        <dbReference type="Google" id="ProtNLM"/>
    </source>
</evidence>
<reference evidence="1" key="1">
    <citation type="submission" date="2018-06" db="EMBL/GenBank/DDBJ databases">
        <authorList>
            <person name="Zhirakovskaya E."/>
        </authorList>
    </citation>
    <scope>NUCLEOTIDE SEQUENCE</scope>
</reference>